<feature type="active site" evidence="5">
    <location>
        <position position="106"/>
    </location>
</feature>
<name>A0A9P9G7C6_FUSSL</name>
<evidence type="ECO:0000256" key="5">
    <source>
        <dbReference type="PIRSR" id="PIRSR601461-1"/>
    </source>
</evidence>
<feature type="chain" id="PRO_5040459933" evidence="7">
    <location>
        <begin position="19"/>
        <end position="433"/>
    </location>
</feature>
<evidence type="ECO:0000256" key="6">
    <source>
        <dbReference type="RuleBase" id="RU000454"/>
    </source>
</evidence>
<evidence type="ECO:0000256" key="2">
    <source>
        <dbReference type="ARBA" id="ARBA00022670"/>
    </source>
</evidence>
<dbReference type="PANTHER" id="PTHR47966">
    <property type="entry name" value="BETA-SITE APP-CLEAVING ENZYME, ISOFORM A-RELATED"/>
    <property type="match status" value="1"/>
</dbReference>
<comment type="similarity">
    <text evidence="1 6">Belongs to the peptidase A1 family.</text>
</comment>
<dbReference type="Proteomes" id="UP000736672">
    <property type="component" value="Unassembled WGS sequence"/>
</dbReference>
<dbReference type="Gene3D" id="2.40.70.10">
    <property type="entry name" value="Acid Proteases"/>
    <property type="match status" value="2"/>
</dbReference>
<evidence type="ECO:0000256" key="7">
    <source>
        <dbReference type="SAM" id="SignalP"/>
    </source>
</evidence>
<dbReference type="SUPFAM" id="SSF50630">
    <property type="entry name" value="Acid proteases"/>
    <property type="match status" value="1"/>
</dbReference>
<evidence type="ECO:0000256" key="4">
    <source>
        <dbReference type="ARBA" id="ARBA00022801"/>
    </source>
</evidence>
<dbReference type="PROSITE" id="PS00141">
    <property type="entry name" value="ASP_PROTEASE"/>
    <property type="match status" value="1"/>
</dbReference>
<feature type="active site" evidence="5">
    <location>
        <position position="289"/>
    </location>
</feature>
<reference evidence="9" key="1">
    <citation type="journal article" date="2021" name="Nat. Commun.">
        <title>Genetic determinants of endophytism in the Arabidopsis root mycobiome.</title>
        <authorList>
            <person name="Mesny F."/>
            <person name="Miyauchi S."/>
            <person name="Thiergart T."/>
            <person name="Pickel B."/>
            <person name="Atanasova L."/>
            <person name="Karlsson M."/>
            <person name="Huettel B."/>
            <person name="Barry K.W."/>
            <person name="Haridas S."/>
            <person name="Chen C."/>
            <person name="Bauer D."/>
            <person name="Andreopoulos W."/>
            <person name="Pangilinan J."/>
            <person name="LaButti K."/>
            <person name="Riley R."/>
            <person name="Lipzen A."/>
            <person name="Clum A."/>
            <person name="Drula E."/>
            <person name="Henrissat B."/>
            <person name="Kohler A."/>
            <person name="Grigoriev I.V."/>
            <person name="Martin F.M."/>
            <person name="Hacquard S."/>
        </authorList>
    </citation>
    <scope>NUCLEOTIDE SEQUENCE</scope>
    <source>
        <strain evidence="9">FSSC 5 MPI-SDFR-AT-0091</strain>
    </source>
</reference>
<feature type="domain" description="Peptidase A1" evidence="8">
    <location>
        <begin position="88"/>
        <end position="424"/>
    </location>
</feature>
<dbReference type="InterPro" id="IPR033121">
    <property type="entry name" value="PEPTIDASE_A1"/>
</dbReference>
<dbReference type="Pfam" id="PF00026">
    <property type="entry name" value="Asp"/>
    <property type="match status" value="2"/>
</dbReference>
<evidence type="ECO:0000313" key="10">
    <source>
        <dbReference type="Proteomes" id="UP000736672"/>
    </source>
</evidence>
<comment type="caution">
    <text evidence="9">The sequence shown here is derived from an EMBL/GenBank/DDBJ whole genome shotgun (WGS) entry which is preliminary data.</text>
</comment>
<dbReference type="InterPro" id="IPR034163">
    <property type="entry name" value="Aspergillopepsin-like_cat_dom"/>
</dbReference>
<dbReference type="InterPro" id="IPR021109">
    <property type="entry name" value="Peptidase_aspartic_dom_sf"/>
</dbReference>
<dbReference type="AlphaFoldDB" id="A0A9P9G7C6"/>
<accession>A0A9P9G7C6</accession>
<dbReference type="InterPro" id="IPR001461">
    <property type="entry name" value="Aspartic_peptidase_A1"/>
</dbReference>
<protein>
    <submittedName>
        <fullName evidence="9">Aspartic peptidase domain-containing protein</fullName>
    </submittedName>
</protein>
<evidence type="ECO:0000256" key="3">
    <source>
        <dbReference type="ARBA" id="ARBA00022750"/>
    </source>
</evidence>
<keyword evidence="7" id="KW-0732">Signal</keyword>
<keyword evidence="2 6" id="KW-0645">Protease</keyword>
<evidence type="ECO:0000256" key="1">
    <source>
        <dbReference type="ARBA" id="ARBA00007447"/>
    </source>
</evidence>
<organism evidence="9 10">
    <name type="scientific">Fusarium solani</name>
    <name type="common">Filamentous fungus</name>
    <dbReference type="NCBI Taxonomy" id="169388"/>
    <lineage>
        <taxon>Eukaryota</taxon>
        <taxon>Fungi</taxon>
        <taxon>Dikarya</taxon>
        <taxon>Ascomycota</taxon>
        <taxon>Pezizomycotina</taxon>
        <taxon>Sordariomycetes</taxon>
        <taxon>Hypocreomycetidae</taxon>
        <taxon>Hypocreales</taxon>
        <taxon>Nectriaceae</taxon>
        <taxon>Fusarium</taxon>
        <taxon>Fusarium solani species complex</taxon>
    </lineage>
</organism>
<dbReference type="PROSITE" id="PS51767">
    <property type="entry name" value="PEPTIDASE_A1"/>
    <property type="match status" value="1"/>
</dbReference>
<dbReference type="OrthoDB" id="2747330at2759"/>
<dbReference type="InterPro" id="IPR001969">
    <property type="entry name" value="Aspartic_peptidase_AS"/>
</dbReference>
<evidence type="ECO:0000259" key="8">
    <source>
        <dbReference type="PROSITE" id="PS51767"/>
    </source>
</evidence>
<feature type="signal peptide" evidence="7">
    <location>
        <begin position="1"/>
        <end position="18"/>
    </location>
</feature>
<keyword evidence="10" id="KW-1185">Reference proteome</keyword>
<dbReference type="GO" id="GO:0004190">
    <property type="term" value="F:aspartic-type endopeptidase activity"/>
    <property type="evidence" value="ECO:0007669"/>
    <property type="project" value="UniProtKB-KW"/>
</dbReference>
<sequence>MKSTLFFSSFWAFTLVSALPTVSSGAHSSVQQVKNSNFKRDGTRALIKAYRKYGITLPENLAAAARGIHGRSDTGSAVTVPVQNDAEWLTPVQIGSPPKTFQMDFDTGSSDLWVYGPQAAAAGGGQTQYVAAESNTSKQLDGASFQIQYGDGSAAAGHVVTDTVSIGGLAVQNQAVEVADEVTQSFLQQQDLDGLVGLGFSSINTVQPEKQKTFFAGTNAQHGNTLFTADLQQDAPGKYNFGFIDKSAFTGDIAFTDVDSSSGLWTFTSTGFSVGKDALSQTPLTGIADTGTSLLLLPGEVNQAYYSQVKGAQLDQAAGGFTFPCDSDLPDFSFGVGKAAITIPGAFINFAPIPGSAAQGQGLNKRRYGQRFEGLKAQAAEQGSGMCFGGLQSSDSAGINIFGDIALKAAFVVFDGGNSRIGFAKKPLPAASK</sequence>
<dbReference type="PRINTS" id="PR00792">
    <property type="entry name" value="PEPSIN"/>
</dbReference>
<gene>
    <name evidence="9" type="ORF">B0J15DRAFT_570797</name>
</gene>
<dbReference type="GO" id="GO:0006508">
    <property type="term" value="P:proteolysis"/>
    <property type="evidence" value="ECO:0007669"/>
    <property type="project" value="UniProtKB-KW"/>
</dbReference>
<dbReference type="EMBL" id="JAGTJS010000025">
    <property type="protein sequence ID" value="KAH7234430.1"/>
    <property type="molecule type" value="Genomic_DNA"/>
</dbReference>
<dbReference type="FunFam" id="2.40.70.10:FF:000026">
    <property type="entry name" value="Endothiapepsin"/>
    <property type="match status" value="1"/>
</dbReference>
<dbReference type="CDD" id="cd06097">
    <property type="entry name" value="Aspergillopepsin_like"/>
    <property type="match status" value="1"/>
</dbReference>
<keyword evidence="3 6" id="KW-0064">Aspartyl protease</keyword>
<proteinExistence type="inferred from homology"/>
<keyword evidence="4 6" id="KW-0378">Hydrolase</keyword>
<evidence type="ECO:0000313" key="9">
    <source>
        <dbReference type="EMBL" id="KAH7234430.1"/>
    </source>
</evidence>
<dbReference type="PANTHER" id="PTHR47966:SF2">
    <property type="entry name" value="ASPERGILLOPEPSIN-1-RELATED"/>
    <property type="match status" value="1"/>
</dbReference>